<dbReference type="STRING" id="1423730.FC75_GL000591"/>
<dbReference type="PROSITE" id="PS51186">
    <property type="entry name" value="GNAT"/>
    <property type="match status" value="1"/>
</dbReference>
<dbReference type="EMBL" id="AYZJ01000085">
    <property type="protein sequence ID" value="KRN18651.1"/>
    <property type="molecule type" value="Genomic_DNA"/>
</dbReference>
<dbReference type="InterPro" id="IPR053144">
    <property type="entry name" value="Acetyltransferase_Butenolide"/>
</dbReference>
<dbReference type="PANTHER" id="PTHR43233:SF1">
    <property type="entry name" value="FAMILY N-ACETYLTRANSFERASE, PUTATIVE (AFU_ORTHOLOGUE AFUA_6G03350)-RELATED"/>
    <property type="match status" value="1"/>
</dbReference>
<reference evidence="2 3" key="1">
    <citation type="journal article" date="2015" name="Genome Announc.">
        <title>Expanding the biotechnology potential of lactobacilli through comparative genomics of 213 strains and associated genera.</title>
        <authorList>
            <person name="Sun Z."/>
            <person name="Harris H.M."/>
            <person name="McCann A."/>
            <person name="Guo C."/>
            <person name="Argimon S."/>
            <person name="Zhang W."/>
            <person name="Yang X."/>
            <person name="Jeffery I.B."/>
            <person name="Cooney J.C."/>
            <person name="Kagawa T.F."/>
            <person name="Liu W."/>
            <person name="Song Y."/>
            <person name="Salvetti E."/>
            <person name="Wrobel A."/>
            <person name="Rasinkangas P."/>
            <person name="Parkhill J."/>
            <person name="Rea M.C."/>
            <person name="O'Sullivan O."/>
            <person name="Ritari J."/>
            <person name="Douillard F.P."/>
            <person name="Paul Ross R."/>
            <person name="Yang R."/>
            <person name="Briner A.E."/>
            <person name="Felis G.E."/>
            <person name="de Vos W.M."/>
            <person name="Barrangou R."/>
            <person name="Klaenhammer T.R."/>
            <person name="Caufield P.W."/>
            <person name="Cui Y."/>
            <person name="Zhang H."/>
            <person name="O'Toole P.W."/>
        </authorList>
    </citation>
    <scope>NUCLEOTIDE SEQUENCE [LARGE SCALE GENOMIC DNA]</scope>
    <source>
        <strain evidence="2 3">DSM 22697</strain>
    </source>
</reference>
<name>A0A0R2ETZ9_9LACO</name>
<dbReference type="InterPro" id="IPR016181">
    <property type="entry name" value="Acyl_CoA_acyltransferase"/>
</dbReference>
<dbReference type="PATRIC" id="fig|1423730.4.peg.615"/>
<dbReference type="InterPro" id="IPR000182">
    <property type="entry name" value="GNAT_dom"/>
</dbReference>
<gene>
    <name evidence="2" type="ORF">FC75_GL000591</name>
</gene>
<dbReference type="SUPFAM" id="SSF55729">
    <property type="entry name" value="Acyl-CoA N-acyltransferases (Nat)"/>
    <property type="match status" value="1"/>
</dbReference>
<protein>
    <recommendedName>
        <fullName evidence="1">N-acetyltransferase domain-containing protein</fullName>
    </recommendedName>
</protein>
<organism evidence="2 3">
    <name type="scientific">Lacticaseibacillus camelliae DSM 22697 = JCM 13995</name>
    <dbReference type="NCBI Taxonomy" id="1423730"/>
    <lineage>
        <taxon>Bacteria</taxon>
        <taxon>Bacillati</taxon>
        <taxon>Bacillota</taxon>
        <taxon>Bacilli</taxon>
        <taxon>Lactobacillales</taxon>
        <taxon>Lactobacillaceae</taxon>
        <taxon>Lacticaseibacillus</taxon>
    </lineage>
</organism>
<comment type="caution">
    <text evidence="2">The sequence shown here is derived from an EMBL/GenBank/DDBJ whole genome shotgun (WGS) entry which is preliminary data.</text>
</comment>
<sequence length="139" mass="15690">MNYTFESALTIHEIKALYGAVHMTHYLNDPAETARGIANSTLLTARDGDKLVGVIRGVSDMHTIVFVQDLIVLPEYQHQGIGTELLDQFDEYFKQVDRIVIVTTNEAMAAFYEHAGFQRGSDTKVATFVRPRKLLEPKF</sequence>
<evidence type="ECO:0000259" key="1">
    <source>
        <dbReference type="PROSITE" id="PS51186"/>
    </source>
</evidence>
<feature type="domain" description="N-acetyltransferase" evidence="1">
    <location>
        <begin position="3"/>
        <end position="136"/>
    </location>
</feature>
<dbReference type="Gene3D" id="3.40.630.30">
    <property type="match status" value="1"/>
</dbReference>
<dbReference type="Proteomes" id="UP000050865">
    <property type="component" value="Unassembled WGS sequence"/>
</dbReference>
<dbReference type="AlphaFoldDB" id="A0A0R2ETZ9"/>
<evidence type="ECO:0000313" key="3">
    <source>
        <dbReference type="Proteomes" id="UP000050865"/>
    </source>
</evidence>
<dbReference type="Pfam" id="PF00583">
    <property type="entry name" value="Acetyltransf_1"/>
    <property type="match status" value="1"/>
</dbReference>
<dbReference type="PANTHER" id="PTHR43233">
    <property type="entry name" value="FAMILY N-ACETYLTRANSFERASE, PUTATIVE (AFU_ORTHOLOGUE AFUA_6G03350)-RELATED"/>
    <property type="match status" value="1"/>
</dbReference>
<accession>A0A0R2ETZ9</accession>
<evidence type="ECO:0000313" key="2">
    <source>
        <dbReference type="EMBL" id="KRN18651.1"/>
    </source>
</evidence>
<proteinExistence type="predicted"/>
<dbReference type="RefSeq" id="WP_056989947.1">
    <property type="nucleotide sequence ID" value="NZ_AYZJ01000085.1"/>
</dbReference>
<keyword evidence="3" id="KW-1185">Reference proteome</keyword>
<dbReference type="CDD" id="cd04301">
    <property type="entry name" value="NAT_SF"/>
    <property type="match status" value="1"/>
</dbReference>
<dbReference type="GO" id="GO:0016747">
    <property type="term" value="F:acyltransferase activity, transferring groups other than amino-acyl groups"/>
    <property type="evidence" value="ECO:0007669"/>
    <property type="project" value="InterPro"/>
</dbReference>